<dbReference type="EMBL" id="BAAAQN010000036">
    <property type="protein sequence ID" value="GAA2043797.1"/>
    <property type="molecule type" value="Genomic_DNA"/>
</dbReference>
<name>A0ABP5GFS7_9ACTN</name>
<evidence type="ECO:0000313" key="2">
    <source>
        <dbReference type="Proteomes" id="UP001500751"/>
    </source>
</evidence>
<accession>A0ABP5GFS7</accession>
<gene>
    <name evidence="1" type="ORF">GCM10009839_53920</name>
</gene>
<dbReference type="Proteomes" id="UP001500751">
    <property type="component" value="Unassembled WGS sequence"/>
</dbReference>
<comment type="caution">
    <text evidence="1">The sequence shown here is derived from an EMBL/GenBank/DDBJ whole genome shotgun (WGS) entry which is preliminary data.</text>
</comment>
<evidence type="ECO:0000313" key="1">
    <source>
        <dbReference type="EMBL" id="GAA2043797.1"/>
    </source>
</evidence>
<sequence length="220" mass="24538">MSSLVRVVLVGATVVVAAWAGVEAQPVGRPVVGAVQRPVAERPVAERPVVRQPVVVDPGTLPQTRVLPRADQEFQGRLRALWQGIVDDRPEEARAFFFPKAAYVRLKDLGDAGRDYDYRLVGYFDLDVHAAHRLLGAGAGRAQLVGMAVPGGSAQWMPPGSEENKIPYYRVYGSRVEYMLDGKPHSFGVFSMLSWRGQWYAVHFGPWPRWERYGDVLQPR</sequence>
<organism evidence="1 2">
    <name type="scientific">Catenulispora yoronensis</name>
    <dbReference type="NCBI Taxonomy" id="450799"/>
    <lineage>
        <taxon>Bacteria</taxon>
        <taxon>Bacillati</taxon>
        <taxon>Actinomycetota</taxon>
        <taxon>Actinomycetes</taxon>
        <taxon>Catenulisporales</taxon>
        <taxon>Catenulisporaceae</taxon>
        <taxon>Catenulispora</taxon>
    </lineage>
</organism>
<reference evidence="2" key="1">
    <citation type="journal article" date="2019" name="Int. J. Syst. Evol. Microbiol.">
        <title>The Global Catalogue of Microorganisms (GCM) 10K type strain sequencing project: providing services to taxonomists for standard genome sequencing and annotation.</title>
        <authorList>
            <consortium name="The Broad Institute Genomics Platform"/>
            <consortium name="The Broad Institute Genome Sequencing Center for Infectious Disease"/>
            <person name="Wu L."/>
            <person name="Ma J."/>
        </authorList>
    </citation>
    <scope>NUCLEOTIDE SEQUENCE [LARGE SCALE GENOMIC DNA]</scope>
    <source>
        <strain evidence="2">JCM 16014</strain>
    </source>
</reference>
<protein>
    <submittedName>
        <fullName evidence="1">Uncharacterized protein</fullName>
    </submittedName>
</protein>
<proteinExistence type="predicted"/>
<dbReference type="RefSeq" id="WP_344668456.1">
    <property type="nucleotide sequence ID" value="NZ_BAAAQN010000036.1"/>
</dbReference>
<keyword evidence="2" id="KW-1185">Reference proteome</keyword>